<dbReference type="PANTHER" id="PTHR33204">
    <property type="entry name" value="TRANSCRIPTIONAL REGULATOR, MARR FAMILY"/>
    <property type="match status" value="1"/>
</dbReference>
<dbReference type="InterPro" id="IPR002577">
    <property type="entry name" value="HTH_HxlR"/>
</dbReference>
<evidence type="ECO:0000313" key="6">
    <source>
        <dbReference type="Proteomes" id="UP000037688"/>
    </source>
</evidence>
<dbReference type="PATRIC" id="fig|1705561.3.peg.234"/>
<accession>A0A0M9BS12</accession>
<keyword evidence="6" id="KW-1185">Reference proteome</keyword>
<gene>
    <name evidence="5" type="ORF">AMS66_03675</name>
</gene>
<dbReference type="OrthoDB" id="9791143at2"/>
<evidence type="ECO:0000313" key="5">
    <source>
        <dbReference type="EMBL" id="KOY17843.1"/>
    </source>
</evidence>
<dbReference type="InterPro" id="IPR036390">
    <property type="entry name" value="WH_DNA-bd_sf"/>
</dbReference>
<dbReference type="GO" id="GO:0003677">
    <property type="term" value="F:DNA binding"/>
    <property type="evidence" value="ECO:0007669"/>
    <property type="project" value="UniProtKB-KW"/>
</dbReference>
<dbReference type="PROSITE" id="PS51118">
    <property type="entry name" value="HTH_HXLR"/>
    <property type="match status" value="1"/>
</dbReference>
<dbReference type="Proteomes" id="UP000037688">
    <property type="component" value="Unassembled WGS sequence"/>
</dbReference>
<protein>
    <recommendedName>
        <fullName evidence="4">HTH hxlR-type domain-containing protein</fullName>
    </recommendedName>
</protein>
<name>A0A0M9BS12_9BACL</name>
<sequence>MIKYNIPVEAALEVIGGKWKVVILCYLTKSTRRTGQLKRLMPGITQKMLTQQLRELEKDGIIRRVIYNQVPPRVEYSLTEYGLTLSDILDALCNWGEKHIDIKYPHKNVLLNIEELESRFSGEKITEII</sequence>
<keyword evidence="3" id="KW-0804">Transcription</keyword>
<dbReference type="EMBL" id="LITU01000033">
    <property type="protein sequence ID" value="KOY17843.1"/>
    <property type="molecule type" value="Genomic_DNA"/>
</dbReference>
<keyword evidence="1" id="KW-0805">Transcription regulation</keyword>
<reference evidence="5 6" key="1">
    <citation type="submission" date="2015-08" db="EMBL/GenBank/DDBJ databases">
        <title>Draft genome sequence of cellulolytic and xylanolytic Paenibacillus sp. A59, isolated from a decaying forest soil from Patagonia, Argentina.</title>
        <authorList>
            <person name="Ghio S."/>
            <person name="Caceres A.M."/>
            <person name="Talia P."/>
            <person name="Grasso D."/>
            <person name="Campos E."/>
        </authorList>
    </citation>
    <scope>NUCLEOTIDE SEQUENCE [LARGE SCALE GENOMIC DNA]</scope>
    <source>
        <strain evidence="5 6">A59</strain>
    </source>
</reference>
<evidence type="ECO:0000256" key="2">
    <source>
        <dbReference type="ARBA" id="ARBA00023125"/>
    </source>
</evidence>
<evidence type="ECO:0000256" key="3">
    <source>
        <dbReference type="ARBA" id="ARBA00023163"/>
    </source>
</evidence>
<organism evidence="5 6">
    <name type="scientific">Paenibacillus xylanivorans</name>
    <dbReference type="NCBI Taxonomy" id="1705561"/>
    <lineage>
        <taxon>Bacteria</taxon>
        <taxon>Bacillati</taxon>
        <taxon>Bacillota</taxon>
        <taxon>Bacilli</taxon>
        <taxon>Bacillales</taxon>
        <taxon>Paenibacillaceae</taxon>
        <taxon>Paenibacillus</taxon>
    </lineage>
</organism>
<feature type="domain" description="HTH hxlR-type" evidence="4">
    <location>
        <begin position="6"/>
        <end position="104"/>
    </location>
</feature>
<proteinExistence type="predicted"/>
<dbReference type="Gene3D" id="1.10.10.10">
    <property type="entry name" value="Winged helix-like DNA-binding domain superfamily/Winged helix DNA-binding domain"/>
    <property type="match status" value="1"/>
</dbReference>
<dbReference type="RefSeq" id="WP_053779498.1">
    <property type="nucleotide sequence ID" value="NZ_LITU01000033.1"/>
</dbReference>
<dbReference type="Pfam" id="PF01638">
    <property type="entry name" value="HxlR"/>
    <property type="match status" value="1"/>
</dbReference>
<dbReference type="AlphaFoldDB" id="A0A0M9BS12"/>
<keyword evidence="2" id="KW-0238">DNA-binding</keyword>
<dbReference type="SUPFAM" id="SSF46785">
    <property type="entry name" value="Winged helix' DNA-binding domain"/>
    <property type="match status" value="1"/>
</dbReference>
<comment type="caution">
    <text evidence="5">The sequence shown here is derived from an EMBL/GenBank/DDBJ whole genome shotgun (WGS) entry which is preliminary data.</text>
</comment>
<dbReference type="InterPro" id="IPR036388">
    <property type="entry name" value="WH-like_DNA-bd_sf"/>
</dbReference>
<evidence type="ECO:0000259" key="4">
    <source>
        <dbReference type="PROSITE" id="PS51118"/>
    </source>
</evidence>
<evidence type="ECO:0000256" key="1">
    <source>
        <dbReference type="ARBA" id="ARBA00023015"/>
    </source>
</evidence>
<dbReference type="PANTHER" id="PTHR33204:SF29">
    <property type="entry name" value="TRANSCRIPTIONAL REGULATOR"/>
    <property type="match status" value="1"/>
</dbReference>